<proteinExistence type="predicted"/>
<dbReference type="PANTHER" id="PTHR12661">
    <property type="entry name" value="PETER PAN-RELATED"/>
    <property type="match status" value="1"/>
</dbReference>
<evidence type="ECO:0000256" key="1">
    <source>
        <dbReference type="SAM" id="MobiDB-lite"/>
    </source>
</evidence>
<evidence type="ECO:0000313" key="3">
    <source>
        <dbReference type="EMBL" id="KAE8364040.1"/>
    </source>
</evidence>
<gene>
    <name evidence="3" type="ORF">BDV27DRAFT_129036</name>
</gene>
<name>A0A5N7A680_9EURO</name>
<dbReference type="RefSeq" id="XP_031927121.1">
    <property type="nucleotide sequence ID" value="XM_032067097.1"/>
</dbReference>
<dbReference type="OrthoDB" id="10261452at2759"/>
<feature type="compositionally biased region" description="Acidic residues" evidence="1">
    <location>
        <begin position="407"/>
        <end position="450"/>
    </location>
</feature>
<feature type="region of interest" description="Disordered" evidence="1">
    <location>
        <begin position="372"/>
        <end position="450"/>
    </location>
</feature>
<feature type="region of interest" description="Disordered" evidence="1">
    <location>
        <begin position="1"/>
        <end position="33"/>
    </location>
</feature>
<dbReference type="PANTHER" id="PTHR12661:SF5">
    <property type="entry name" value="SUPPRESSOR OF SWI4 1 HOMOLOG"/>
    <property type="match status" value="1"/>
</dbReference>
<dbReference type="EMBL" id="ML737660">
    <property type="protein sequence ID" value="KAE8364040.1"/>
    <property type="molecule type" value="Genomic_DNA"/>
</dbReference>
<reference evidence="3 4" key="1">
    <citation type="submission" date="2019-04" db="EMBL/GenBank/DDBJ databases">
        <title>Friends and foes A comparative genomics studyof 23 Aspergillus species from section Flavi.</title>
        <authorList>
            <consortium name="DOE Joint Genome Institute"/>
            <person name="Kjaerbolling I."/>
            <person name="Vesth T."/>
            <person name="Frisvad J.C."/>
            <person name="Nybo J.L."/>
            <person name="Theobald S."/>
            <person name="Kildgaard S."/>
            <person name="Isbrandt T."/>
            <person name="Kuo A."/>
            <person name="Sato A."/>
            <person name="Lyhne E.K."/>
            <person name="Kogle M.E."/>
            <person name="Wiebenga A."/>
            <person name="Kun R.S."/>
            <person name="Lubbers R.J."/>
            <person name="Makela M.R."/>
            <person name="Barry K."/>
            <person name="Chovatia M."/>
            <person name="Clum A."/>
            <person name="Daum C."/>
            <person name="Haridas S."/>
            <person name="He G."/>
            <person name="LaButti K."/>
            <person name="Lipzen A."/>
            <person name="Mondo S."/>
            <person name="Riley R."/>
            <person name="Salamov A."/>
            <person name="Simmons B.A."/>
            <person name="Magnuson J.K."/>
            <person name="Henrissat B."/>
            <person name="Mortensen U.H."/>
            <person name="Larsen T.O."/>
            <person name="Devries R.P."/>
            <person name="Grigoriev I.V."/>
            <person name="Machida M."/>
            <person name="Baker S.E."/>
            <person name="Andersen M.R."/>
        </authorList>
    </citation>
    <scope>NUCLEOTIDE SEQUENCE [LARGE SCALE GENOMIC DNA]</scope>
    <source>
        <strain evidence="3 4">CBS 763.97</strain>
    </source>
</reference>
<dbReference type="GO" id="GO:0006364">
    <property type="term" value="P:rRNA processing"/>
    <property type="evidence" value="ECO:0007669"/>
    <property type="project" value="InterPro"/>
</dbReference>
<feature type="compositionally biased region" description="Basic residues" evidence="1">
    <location>
        <begin position="1"/>
        <end position="12"/>
    </location>
</feature>
<organism evidence="3 4">
    <name type="scientific">Aspergillus caelatus</name>
    <dbReference type="NCBI Taxonomy" id="61420"/>
    <lineage>
        <taxon>Eukaryota</taxon>
        <taxon>Fungi</taxon>
        <taxon>Dikarya</taxon>
        <taxon>Ascomycota</taxon>
        <taxon>Pezizomycotina</taxon>
        <taxon>Eurotiomycetes</taxon>
        <taxon>Eurotiomycetidae</taxon>
        <taxon>Eurotiales</taxon>
        <taxon>Aspergillaceae</taxon>
        <taxon>Aspergillus</taxon>
        <taxon>Aspergillus subgen. Circumdati</taxon>
    </lineage>
</organism>
<dbReference type="InterPro" id="IPR007109">
    <property type="entry name" value="Brix"/>
</dbReference>
<feature type="compositionally biased region" description="Low complexity" evidence="1">
    <location>
        <begin position="14"/>
        <end position="30"/>
    </location>
</feature>
<evidence type="ECO:0000313" key="4">
    <source>
        <dbReference type="Proteomes" id="UP000326268"/>
    </source>
</evidence>
<dbReference type="Proteomes" id="UP000326268">
    <property type="component" value="Unassembled WGS sequence"/>
</dbReference>
<dbReference type="GO" id="GO:0030687">
    <property type="term" value="C:preribosome, large subunit precursor"/>
    <property type="evidence" value="ECO:0007669"/>
    <property type="project" value="TreeGrafter"/>
</dbReference>
<feature type="domain" description="Brix" evidence="2">
    <location>
        <begin position="35"/>
        <end position="350"/>
    </location>
</feature>
<dbReference type="InterPro" id="IPR045112">
    <property type="entry name" value="PPAN-like"/>
</dbReference>
<keyword evidence="4" id="KW-1185">Reference proteome</keyword>
<dbReference type="GO" id="GO:0019843">
    <property type="term" value="F:rRNA binding"/>
    <property type="evidence" value="ECO:0007669"/>
    <property type="project" value="InterPro"/>
</dbReference>
<dbReference type="PROSITE" id="PS50833">
    <property type="entry name" value="BRIX"/>
    <property type="match status" value="1"/>
</dbReference>
<evidence type="ECO:0000259" key="2">
    <source>
        <dbReference type="PROSITE" id="PS50833"/>
    </source>
</evidence>
<dbReference type="AlphaFoldDB" id="A0A5N7A680"/>
<dbReference type="Pfam" id="PF04427">
    <property type="entry name" value="Brix"/>
    <property type="match status" value="1"/>
</dbReference>
<dbReference type="SMART" id="SM00879">
    <property type="entry name" value="Brix"/>
    <property type="match status" value="1"/>
</dbReference>
<feature type="compositionally biased region" description="Basic and acidic residues" evidence="1">
    <location>
        <begin position="379"/>
        <end position="406"/>
    </location>
</feature>
<protein>
    <submittedName>
        <fullName evidence="3">Brix domain-containing protein</fullName>
    </submittedName>
</protein>
<sequence length="450" mass="50920">MAKARTKKRTHVRAQNASAAAAKGSASSMSKTPKSMVIRIGGSQVGSSVSQLVKDVRLMMEPDTAVRLKERKSNRLRDYTVMAGPLGVTHLMLFSKSATGNTNMRLALTPRGPTLNFKVENYSLCRDVERALKRPRGGGQDHKTPPLLVMNNFNSPNATEDGKVPKRLETLTTTIFQSLFPPINPQATPLSSIRRVMLLNRELNSDGQEDDSYVLNLRHYAITTRKTGVSKRIRRLDPKEVRNREKRGVAVPNLGKLEDAADYLLDPSAAGYTSASETELDTDNEVEIAESTTKRVLNKRELQRMKAGEKEKAEKKLKAAPEVEKRAVKLVELGPRLKLRLIKVEEGLCDGKVMWHDYIHKSEEDMKKLDKNWEKRKKEKEERKRQQKENIEKKKAEKAKARAEGKEVEDDDDEEMEVDDDDEDDWLSDDFDEEGAGQEGEEDEDESMEE</sequence>
<dbReference type="GeneID" id="43651543"/>
<accession>A0A5N7A680</accession>
<dbReference type="GO" id="GO:0000027">
    <property type="term" value="P:ribosomal large subunit assembly"/>
    <property type="evidence" value="ECO:0007669"/>
    <property type="project" value="TreeGrafter"/>
</dbReference>